<accession>A0A136KFY8</accession>
<proteinExistence type="predicted"/>
<evidence type="ECO:0000313" key="3">
    <source>
        <dbReference type="Proteomes" id="UP000070449"/>
    </source>
</evidence>
<reference evidence="2 3" key="1">
    <citation type="submission" date="2015-02" db="EMBL/GenBank/DDBJ databases">
        <title>Improved understanding of the partial-nitritation anammox process through 23 genomes representing the majority of the microbial community.</title>
        <authorList>
            <person name="Speth D.R."/>
            <person name="In T Zandt M."/>
            <person name="Guerrero Cruz S."/>
            <person name="Jetten M.S."/>
            <person name="Dutilh B.E."/>
        </authorList>
    </citation>
    <scope>NUCLEOTIDE SEQUENCE [LARGE SCALE GENOMIC DNA]</scope>
    <source>
        <strain evidence="2">OLB21</strain>
    </source>
</reference>
<gene>
    <name evidence="2" type="ORF">UZ20_WS6002000840</name>
</gene>
<keyword evidence="1" id="KW-1133">Transmembrane helix</keyword>
<feature type="transmembrane region" description="Helical" evidence="1">
    <location>
        <begin position="7"/>
        <end position="29"/>
    </location>
</feature>
<name>A0A136KFY8_9BACT</name>
<dbReference type="EMBL" id="JYPD01000025">
    <property type="protein sequence ID" value="KXK08312.1"/>
    <property type="molecule type" value="Genomic_DNA"/>
</dbReference>
<keyword evidence="1" id="KW-0472">Membrane</keyword>
<sequence length="58" mass="6286">MKDRQKSLIILMLLTGVIGLVTTIIGLSLQNNSTAPQIVSATCLKVRLDAVETILDYV</sequence>
<dbReference type="AlphaFoldDB" id="A0A136KFY8"/>
<dbReference type="Proteomes" id="UP000070449">
    <property type="component" value="Unassembled WGS sequence"/>
</dbReference>
<organism evidence="2 3">
    <name type="scientific">candidate division WS6 bacterium OLB21</name>
    <dbReference type="NCBI Taxonomy" id="1617427"/>
    <lineage>
        <taxon>Bacteria</taxon>
        <taxon>Candidatus Dojkabacteria</taxon>
    </lineage>
</organism>
<protein>
    <submittedName>
        <fullName evidence="2">Uncharacterized protein</fullName>
    </submittedName>
</protein>
<evidence type="ECO:0000256" key="1">
    <source>
        <dbReference type="SAM" id="Phobius"/>
    </source>
</evidence>
<evidence type="ECO:0000313" key="2">
    <source>
        <dbReference type="EMBL" id="KXK08312.1"/>
    </source>
</evidence>
<comment type="caution">
    <text evidence="2">The sequence shown here is derived from an EMBL/GenBank/DDBJ whole genome shotgun (WGS) entry which is preliminary data.</text>
</comment>
<keyword evidence="1" id="KW-0812">Transmembrane</keyword>